<keyword evidence="1" id="KW-0732">Signal</keyword>
<evidence type="ECO:0000313" key="3">
    <source>
        <dbReference type="Proteomes" id="UP001152759"/>
    </source>
</evidence>
<proteinExistence type="predicted"/>
<protein>
    <submittedName>
        <fullName evidence="2">Uncharacterized protein</fullName>
    </submittedName>
</protein>
<dbReference type="EMBL" id="OU963866">
    <property type="protein sequence ID" value="CAH0390817.1"/>
    <property type="molecule type" value="Genomic_DNA"/>
</dbReference>
<keyword evidence="3" id="KW-1185">Reference proteome</keyword>
<organism evidence="2 3">
    <name type="scientific">Bemisia tabaci</name>
    <name type="common">Sweetpotato whitefly</name>
    <name type="synonym">Aleurodes tabaci</name>
    <dbReference type="NCBI Taxonomy" id="7038"/>
    <lineage>
        <taxon>Eukaryota</taxon>
        <taxon>Metazoa</taxon>
        <taxon>Ecdysozoa</taxon>
        <taxon>Arthropoda</taxon>
        <taxon>Hexapoda</taxon>
        <taxon>Insecta</taxon>
        <taxon>Pterygota</taxon>
        <taxon>Neoptera</taxon>
        <taxon>Paraneoptera</taxon>
        <taxon>Hemiptera</taxon>
        <taxon>Sternorrhyncha</taxon>
        <taxon>Aleyrodoidea</taxon>
        <taxon>Aleyrodidae</taxon>
        <taxon>Aleyrodinae</taxon>
        <taxon>Bemisia</taxon>
    </lineage>
</organism>
<gene>
    <name evidence="2" type="ORF">BEMITA_LOCUS9508</name>
</gene>
<dbReference type="Proteomes" id="UP001152759">
    <property type="component" value="Chromosome 5"/>
</dbReference>
<evidence type="ECO:0000313" key="2">
    <source>
        <dbReference type="EMBL" id="CAH0390817.1"/>
    </source>
</evidence>
<feature type="chain" id="PRO_5040147155" evidence="1">
    <location>
        <begin position="17"/>
        <end position="554"/>
    </location>
</feature>
<accession>A0A9P0AG30</accession>
<feature type="signal peptide" evidence="1">
    <location>
        <begin position="1"/>
        <end position="16"/>
    </location>
</feature>
<dbReference type="AlphaFoldDB" id="A0A9P0AG30"/>
<reference evidence="2" key="1">
    <citation type="submission" date="2021-12" db="EMBL/GenBank/DDBJ databases">
        <authorList>
            <person name="King R."/>
        </authorList>
    </citation>
    <scope>NUCLEOTIDE SEQUENCE</scope>
</reference>
<sequence>MRVLLLLAGVLSITSTDKLSTSSFKNDSTPSFLLKVIQHTLSLSKRSSIHIFNHDAQHSPSQLIYMLHEHHIHTTVGSIPDLETQQSPKNLLFLLCDCGDIFELIANSTKNRKNLSIENHLLITPNHQDLKIGLSDSNFTKSWTNEAKMKGIISDSNYADFQENSILPPKSLEGRLLYHPVWNGENYLIFNIWNAGSAEQFCANNPPPPKNIERALMPTFKSIWQFFRGLKTIICIGDHCFGYDPFTETITSFSAKNESFFDYSMSDIRGKQISNLVYDSRDPCDYYCGLKHWDEFQHFLMETVVEHMNGALYQECCRVEGDRDECLLDFSGRIEKDDVVTFEARLEDDDFRHLDVVSMYDFGKLYFIVPDKGLRFDPPHTTEDLRKSDILFQMNKAPSKLFRFMDDPMYDWMESRFIHSWYDYRLGRDDFWVMLGHNNTDDTVYYDSLLGLNLSELALKSMLKAERSIFHNDGFVAFLPNLASKKELFKVPDMGSLRSIGYDYHIVRECIMSYPYDMRLLSGSVYAANKDQVGGRAVKRGRNNHEGLCESFGG</sequence>
<name>A0A9P0AG30_BEMTA</name>
<evidence type="ECO:0000256" key="1">
    <source>
        <dbReference type="SAM" id="SignalP"/>
    </source>
</evidence>